<sequence>MTYSLAVQRFQVPQFITVEDKIIGGFLTAKQFAYLASGVILIVVIFFQFTGFLALVLSFFVGASAVALAWGKISEIPVGSIVVHAVKYFIRPRVFVWKRAQTREVQKSAGEHKEEETRIQTSPKLSHSRLSELSWTLDTKTHEERRTPLHT</sequence>
<comment type="caution">
    <text evidence="3">The sequence shown here is derived from an EMBL/GenBank/DDBJ whole genome shotgun (WGS) entry which is preliminary data.</text>
</comment>
<evidence type="ECO:0008006" key="5">
    <source>
        <dbReference type="Google" id="ProtNLM"/>
    </source>
</evidence>
<name>A0A1G2KBK2_9BACT</name>
<organism evidence="3 4">
    <name type="scientific">Candidatus Sungbacteria bacterium RIFCSPHIGHO2_01_FULL_50_25</name>
    <dbReference type="NCBI Taxonomy" id="1802265"/>
    <lineage>
        <taxon>Bacteria</taxon>
        <taxon>Candidatus Sungiibacteriota</taxon>
    </lineage>
</organism>
<reference evidence="3 4" key="1">
    <citation type="journal article" date="2016" name="Nat. Commun.">
        <title>Thousands of microbial genomes shed light on interconnected biogeochemical processes in an aquifer system.</title>
        <authorList>
            <person name="Anantharaman K."/>
            <person name="Brown C.T."/>
            <person name="Hug L.A."/>
            <person name="Sharon I."/>
            <person name="Castelle C.J."/>
            <person name="Probst A.J."/>
            <person name="Thomas B.C."/>
            <person name="Singh A."/>
            <person name="Wilkins M.J."/>
            <person name="Karaoz U."/>
            <person name="Brodie E.L."/>
            <person name="Williams K.H."/>
            <person name="Hubbard S.S."/>
            <person name="Banfield J.F."/>
        </authorList>
    </citation>
    <scope>NUCLEOTIDE SEQUENCE [LARGE SCALE GENOMIC DNA]</scope>
</reference>
<accession>A0A1G2KBK2</accession>
<protein>
    <recommendedName>
        <fullName evidence="5">PrgI family protein</fullName>
    </recommendedName>
</protein>
<dbReference type="Proteomes" id="UP000178574">
    <property type="component" value="Unassembled WGS sequence"/>
</dbReference>
<keyword evidence="2" id="KW-1133">Transmembrane helix</keyword>
<keyword evidence="2" id="KW-0812">Transmembrane</keyword>
<dbReference type="EMBL" id="MHQD01000026">
    <property type="protein sequence ID" value="OGZ95901.1"/>
    <property type="molecule type" value="Genomic_DNA"/>
</dbReference>
<evidence type="ECO:0000256" key="2">
    <source>
        <dbReference type="SAM" id="Phobius"/>
    </source>
</evidence>
<proteinExistence type="predicted"/>
<feature type="transmembrane region" description="Helical" evidence="2">
    <location>
        <begin position="67"/>
        <end position="90"/>
    </location>
</feature>
<keyword evidence="2" id="KW-0472">Membrane</keyword>
<feature type="compositionally biased region" description="Basic and acidic residues" evidence="1">
    <location>
        <begin position="107"/>
        <end position="118"/>
    </location>
</feature>
<dbReference type="AlphaFoldDB" id="A0A1G2KBK2"/>
<gene>
    <name evidence="3" type="ORF">A2847_01990</name>
</gene>
<dbReference type="InterPro" id="IPR024414">
    <property type="entry name" value="Uncharacterised_PrgI"/>
</dbReference>
<dbReference type="Pfam" id="PF12666">
    <property type="entry name" value="PrgI"/>
    <property type="match status" value="1"/>
</dbReference>
<feature type="region of interest" description="Disordered" evidence="1">
    <location>
        <begin position="107"/>
        <end position="127"/>
    </location>
</feature>
<evidence type="ECO:0000313" key="4">
    <source>
        <dbReference type="Proteomes" id="UP000178574"/>
    </source>
</evidence>
<evidence type="ECO:0000313" key="3">
    <source>
        <dbReference type="EMBL" id="OGZ95901.1"/>
    </source>
</evidence>
<evidence type="ECO:0000256" key="1">
    <source>
        <dbReference type="SAM" id="MobiDB-lite"/>
    </source>
</evidence>
<feature type="transmembrane region" description="Helical" evidence="2">
    <location>
        <begin position="32"/>
        <end position="61"/>
    </location>
</feature>